<dbReference type="Gene3D" id="1.10.150.240">
    <property type="entry name" value="Putative phosphatase, domain 2"/>
    <property type="match status" value="1"/>
</dbReference>
<proteinExistence type="predicted"/>
<dbReference type="SUPFAM" id="SSF56784">
    <property type="entry name" value="HAD-like"/>
    <property type="match status" value="1"/>
</dbReference>
<gene>
    <name evidence="1" type="ORF">M5X09_07735</name>
</gene>
<comment type="caution">
    <text evidence="1">The sequence shown here is derived from an EMBL/GenBank/DDBJ whole genome shotgun (WGS) entry which is preliminary data.</text>
</comment>
<dbReference type="InterPro" id="IPR023214">
    <property type="entry name" value="HAD_sf"/>
</dbReference>
<dbReference type="InterPro" id="IPR036412">
    <property type="entry name" value="HAD-like_sf"/>
</dbReference>
<dbReference type="Proteomes" id="UP001207626">
    <property type="component" value="Unassembled WGS sequence"/>
</dbReference>
<dbReference type="SFLD" id="SFLDG01129">
    <property type="entry name" value="C1.5:_HAD__Beta-PGM__Phosphata"/>
    <property type="match status" value="1"/>
</dbReference>
<dbReference type="GO" id="GO:0016787">
    <property type="term" value="F:hydrolase activity"/>
    <property type="evidence" value="ECO:0007669"/>
    <property type="project" value="UniProtKB-KW"/>
</dbReference>
<dbReference type="InterPro" id="IPR050155">
    <property type="entry name" value="HAD-like_hydrolase_sf"/>
</dbReference>
<name>A0ABT4DTG8_9BACL</name>
<dbReference type="SFLD" id="SFLDS00003">
    <property type="entry name" value="Haloacid_Dehalogenase"/>
    <property type="match status" value="1"/>
</dbReference>
<dbReference type="InterPro" id="IPR023198">
    <property type="entry name" value="PGP-like_dom2"/>
</dbReference>
<evidence type="ECO:0000313" key="2">
    <source>
        <dbReference type="Proteomes" id="UP001207626"/>
    </source>
</evidence>
<dbReference type="InterPro" id="IPR006439">
    <property type="entry name" value="HAD-SF_hydro_IA"/>
</dbReference>
<dbReference type="EMBL" id="JAMDLW010000009">
    <property type="protein sequence ID" value="MCY9519573.1"/>
    <property type="molecule type" value="Genomic_DNA"/>
</dbReference>
<dbReference type="PANTHER" id="PTHR43434:SF26">
    <property type="entry name" value="PYROPHOSPHATASE PPAX"/>
    <property type="match status" value="1"/>
</dbReference>
<organism evidence="1 2">
    <name type="scientific">Paenibacillus apiarius</name>
    <dbReference type="NCBI Taxonomy" id="46240"/>
    <lineage>
        <taxon>Bacteria</taxon>
        <taxon>Bacillati</taxon>
        <taxon>Bacillota</taxon>
        <taxon>Bacilli</taxon>
        <taxon>Bacillales</taxon>
        <taxon>Paenibacillaceae</taxon>
        <taxon>Paenibacillus</taxon>
    </lineage>
</organism>
<dbReference type="InterPro" id="IPR041492">
    <property type="entry name" value="HAD_2"/>
</dbReference>
<evidence type="ECO:0000313" key="1">
    <source>
        <dbReference type="EMBL" id="MCY9519573.1"/>
    </source>
</evidence>
<keyword evidence="1" id="KW-0378">Hydrolase</keyword>
<dbReference type="PANTHER" id="PTHR43434">
    <property type="entry name" value="PHOSPHOGLYCOLATE PHOSPHATASE"/>
    <property type="match status" value="1"/>
</dbReference>
<accession>A0ABT4DTG8</accession>
<dbReference type="NCBIfam" id="TIGR01549">
    <property type="entry name" value="HAD-SF-IA-v1"/>
    <property type="match status" value="1"/>
</dbReference>
<dbReference type="Pfam" id="PF13419">
    <property type="entry name" value="HAD_2"/>
    <property type="match status" value="1"/>
</dbReference>
<reference evidence="1 2" key="1">
    <citation type="submission" date="2022-05" db="EMBL/GenBank/DDBJ databases">
        <title>Genome Sequencing of Bee-Associated Microbes.</title>
        <authorList>
            <person name="Dunlap C."/>
        </authorList>
    </citation>
    <scope>NUCLEOTIDE SEQUENCE [LARGE SCALE GENOMIC DNA]</scope>
    <source>
        <strain evidence="1 2">NRRL NRS-1438</strain>
    </source>
</reference>
<keyword evidence="2" id="KW-1185">Reference proteome</keyword>
<dbReference type="RefSeq" id="WP_268601350.1">
    <property type="nucleotide sequence ID" value="NZ_JAMDLV010000042.1"/>
</dbReference>
<protein>
    <submittedName>
        <fullName evidence="1">HAD family hydrolase</fullName>
    </submittedName>
</protein>
<sequence length="231" mass="25965">MYNCIIFDVDGTLIDTEQALIASLKQVLYEELGEVYEDGQLHFILGIPGRDALMKLEVKEIDKVDAKWNQYLQEYSHLMNVFPGIEHVLKTLHELTIPTGIVTSKTRQELIDDFVPFGLSTYVPHVICADDTLRHKPHPEPLLAFIEKYELDPAEAIYIGDTRYDMEAARGAGIDFALASWGCKTDISGHIRYKLRTPLDILQLLAPIMPIKAPSNNGGTAIENCRPPRSS</sequence>
<dbReference type="Gene3D" id="3.40.50.1000">
    <property type="entry name" value="HAD superfamily/HAD-like"/>
    <property type="match status" value="1"/>
</dbReference>